<sequence>MVVIMDKYTLKTAFRKSFLGLIWRIEVDAANSIFAVESRNQDNGNPAFSALDYTTGQSLLHEMPYGDRHWTLAGITDGKLILRAFAPDSPDSPGIACVDAFTGKLRWEQFNYTLVNIGNRQLTVRHRNFAGGYEQYLDLANGNLTQFNISANKPIGPDIVIPQTYTGEIPMLLDYAAYGDIFYCQTGAKHVWAFHEKDRQTFRVRLVVSNGLTILADTIILTNLAKMIPELFFMIDQLLFIIGDNKQEIVSYLV</sequence>
<evidence type="ECO:0000313" key="2">
    <source>
        <dbReference type="Proteomes" id="UP000198916"/>
    </source>
</evidence>
<dbReference type="Pfam" id="PF16248">
    <property type="entry name" value="DUF4905"/>
    <property type="match status" value="1"/>
</dbReference>
<dbReference type="InterPro" id="IPR011047">
    <property type="entry name" value="Quinoprotein_ADH-like_sf"/>
</dbReference>
<dbReference type="AlphaFoldDB" id="A0A1H7I3R5"/>
<keyword evidence="2" id="KW-1185">Reference proteome</keyword>
<dbReference type="EMBL" id="FNZR01000002">
    <property type="protein sequence ID" value="SEK56482.1"/>
    <property type="molecule type" value="Genomic_DNA"/>
</dbReference>
<dbReference type="STRING" id="332977.SAMN05421740_10293"/>
<organism evidence="1 2">
    <name type="scientific">Parapedobacter koreensis</name>
    <dbReference type="NCBI Taxonomy" id="332977"/>
    <lineage>
        <taxon>Bacteria</taxon>
        <taxon>Pseudomonadati</taxon>
        <taxon>Bacteroidota</taxon>
        <taxon>Sphingobacteriia</taxon>
        <taxon>Sphingobacteriales</taxon>
        <taxon>Sphingobacteriaceae</taxon>
        <taxon>Parapedobacter</taxon>
    </lineage>
</organism>
<dbReference type="Proteomes" id="UP000198916">
    <property type="component" value="Unassembled WGS sequence"/>
</dbReference>
<proteinExistence type="predicted"/>
<dbReference type="InterPro" id="IPR032595">
    <property type="entry name" value="DUF4905"/>
</dbReference>
<evidence type="ECO:0000313" key="1">
    <source>
        <dbReference type="EMBL" id="SEK56482.1"/>
    </source>
</evidence>
<dbReference type="OrthoDB" id="700649at2"/>
<reference evidence="2" key="1">
    <citation type="submission" date="2016-10" db="EMBL/GenBank/DDBJ databases">
        <authorList>
            <person name="Varghese N."/>
            <person name="Submissions S."/>
        </authorList>
    </citation>
    <scope>NUCLEOTIDE SEQUENCE [LARGE SCALE GENOMIC DNA]</scope>
    <source>
        <strain evidence="2">Jip14</strain>
    </source>
</reference>
<accession>A0A1H7I3R5</accession>
<protein>
    <recommendedName>
        <fullName evidence="3">PQQ-like domain-containing protein</fullName>
    </recommendedName>
</protein>
<name>A0A1H7I3R5_9SPHI</name>
<evidence type="ECO:0008006" key="3">
    <source>
        <dbReference type="Google" id="ProtNLM"/>
    </source>
</evidence>
<gene>
    <name evidence="1" type="ORF">SAMN05421740_10293</name>
</gene>
<dbReference type="SUPFAM" id="SSF50998">
    <property type="entry name" value="Quinoprotein alcohol dehydrogenase-like"/>
    <property type="match status" value="1"/>
</dbReference>